<organism evidence="2 3">
    <name type="scientific">Bacillus thuringiensis</name>
    <dbReference type="NCBI Taxonomy" id="1428"/>
    <lineage>
        <taxon>Bacteria</taxon>
        <taxon>Bacillati</taxon>
        <taxon>Bacillota</taxon>
        <taxon>Bacilli</taxon>
        <taxon>Bacillales</taxon>
        <taxon>Bacillaceae</taxon>
        <taxon>Bacillus</taxon>
        <taxon>Bacillus cereus group</taxon>
    </lineage>
</organism>
<dbReference type="EMBL" id="NTXF01000052">
    <property type="protein sequence ID" value="PEX44014.1"/>
    <property type="molecule type" value="Genomic_DNA"/>
</dbReference>
<accession>A0ABD6SDS0</accession>
<dbReference type="RefSeq" id="WP_097807970.1">
    <property type="nucleotide sequence ID" value="NZ_JBLFEW010000009.1"/>
</dbReference>
<dbReference type="AlphaFoldDB" id="A0ABD6SDS0"/>
<sequence length="185" mass="21782">MGGSQPIFTNAKDIEKIIGNLIETFHSSIREELNIQDVEYGIFTDTIRRIKGYAEETIKASAIPNKDESQIEKVVFFTESISRDINIRFPKITNLSMFKEVERMYAMFVFIHELVHIQQFKNGMTMEEYNETEYKINKFEKEANDKAEEYLSKLGEFQREVAKLINSEQIVDYDIFTTLMQLYNE</sequence>
<feature type="coiled-coil region" evidence="1">
    <location>
        <begin position="129"/>
        <end position="167"/>
    </location>
</feature>
<evidence type="ECO:0000313" key="2">
    <source>
        <dbReference type="EMBL" id="PEX44014.1"/>
    </source>
</evidence>
<keyword evidence="1" id="KW-0175">Coiled coil</keyword>
<dbReference type="Proteomes" id="UP000220502">
    <property type="component" value="Unassembled WGS sequence"/>
</dbReference>
<proteinExistence type="predicted"/>
<evidence type="ECO:0000313" key="3">
    <source>
        <dbReference type="Proteomes" id="UP000220502"/>
    </source>
</evidence>
<protein>
    <submittedName>
        <fullName evidence="2">Uncharacterized protein</fullName>
    </submittedName>
</protein>
<reference evidence="2 3" key="1">
    <citation type="submission" date="2017-09" db="EMBL/GenBank/DDBJ databases">
        <title>Large-scale bioinformatics analysis of Bacillus genomes uncovers conserved roles of natural products in bacterial physiology.</title>
        <authorList>
            <consortium name="Agbiome Team Llc"/>
            <person name="Bleich R.M."/>
            <person name="Kirk G.J."/>
            <person name="Santa Maria K.C."/>
            <person name="Allen S.E."/>
            <person name="Farag S."/>
            <person name="Shank E.A."/>
            <person name="Bowers A."/>
        </authorList>
    </citation>
    <scope>NUCLEOTIDE SEQUENCE [LARGE SCALE GENOMIC DNA]</scope>
    <source>
        <strain evidence="2 3">AFS007900</strain>
    </source>
</reference>
<name>A0ABD6SDS0_BACTU</name>
<evidence type="ECO:0000256" key="1">
    <source>
        <dbReference type="SAM" id="Coils"/>
    </source>
</evidence>
<comment type="caution">
    <text evidence="2">The sequence shown here is derived from an EMBL/GenBank/DDBJ whole genome shotgun (WGS) entry which is preliminary data.</text>
</comment>
<gene>
    <name evidence="2" type="ORF">CN461_28000</name>
</gene>